<dbReference type="GO" id="GO:0006018">
    <property type="term" value="P:2-deoxyribose 1-phosphate catabolic process"/>
    <property type="evidence" value="ECO:0007669"/>
    <property type="project" value="UniProtKB-UniRule"/>
</dbReference>
<comment type="catalytic activity">
    <reaction evidence="5 6">
        <text>2-deoxy-D-ribose 5-phosphate = D-glyceraldehyde 3-phosphate + acetaldehyde</text>
        <dbReference type="Rhea" id="RHEA:12821"/>
        <dbReference type="ChEBI" id="CHEBI:15343"/>
        <dbReference type="ChEBI" id="CHEBI:59776"/>
        <dbReference type="ChEBI" id="CHEBI:62877"/>
        <dbReference type="EC" id="4.1.2.4"/>
    </reaction>
</comment>
<dbReference type="Proteomes" id="UP000645966">
    <property type="component" value="Unassembled WGS sequence"/>
</dbReference>
<comment type="similarity">
    <text evidence="1 6">Belongs to the DeoC/FbaB aldolase family. DeoC type 1 subfamily.</text>
</comment>
<dbReference type="InterPro" id="IPR011343">
    <property type="entry name" value="DeoC"/>
</dbReference>
<comment type="subcellular location">
    <subcellularLocation>
        <location evidence="6">Cytoplasm</location>
    </subcellularLocation>
</comment>
<evidence type="ECO:0000256" key="6">
    <source>
        <dbReference type="HAMAP-Rule" id="MF_00114"/>
    </source>
</evidence>
<organism evidence="7 8">
    <name type="scientific">Corynebacterium meridianum</name>
    <dbReference type="NCBI Taxonomy" id="2765363"/>
    <lineage>
        <taxon>Bacteria</taxon>
        <taxon>Bacillati</taxon>
        <taxon>Actinomycetota</taxon>
        <taxon>Actinomycetes</taxon>
        <taxon>Mycobacteriales</taxon>
        <taxon>Corynebacteriaceae</taxon>
        <taxon>Corynebacterium</taxon>
    </lineage>
</organism>
<name>A0A934M7V4_9CORY</name>
<dbReference type="InterPro" id="IPR002915">
    <property type="entry name" value="DeoC/FbaB/LacD_aldolase"/>
</dbReference>
<dbReference type="SMART" id="SM01133">
    <property type="entry name" value="DeoC"/>
    <property type="match status" value="1"/>
</dbReference>
<dbReference type="GO" id="GO:0009264">
    <property type="term" value="P:deoxyribonucleotide catabolic process"/>
    <property type="evidence" value="ECO:0007669"/>
    <property type="project" value="UniProtKB-UniRule"/>
</dbReference>
<proteinExistence type="inferred from homology"/>
<dbReference type="SUPFAM" id="SSF51569">
    <property type="entry name" value="Aldolase"/>
    <property type="match status" value="1"/>
</dbReference>
<accession>A0A934M7V4</accession>
<evidence type="ECO:0000256" key="4">
    <source>
        <dbReference type="ARBA" id="ARBA00023270"/>
    </source>
</evidence>
<gene>
    <name evidence="6" type="primary">deoC</name>
    <name evidence="7" type="ORF">JDV75_09290</name>
</gene>
<evidence type="ECO:0000256" key="5">
    <source>
        <dbReference type="ARBA" id="ARBA00048791"/>
    </source>
</evidence>
<evidence type="ECO:0000256" key="2">
    <source>
        <dbReference type="ARBA" id="ARBA00022490"/>
    </source>
</evidence>
<keyword evidence="4 6" id="KW-0704">Schiff base</keyword>
<sequence length="230" mass="23744">MNETITRDRLAAMIDYTLDTPWASITEVRAHVSEALELGVGQVCVTPSMLHATSAADGFGLRVVSVCGFPSGKHHQLIKAAEARLAVESGADEVDVVIDPAAVRAGDTNRMIGEIVAIREAVPAPVTLKVIIETGLLDEAGIRTAARAARTAGANYVRTSTGWFDCPGATPEAVRIIATEVGRELGVEAAGGIVTIDQALELIAAGATRLSVGGETAQILDAAGDAHPGD</sequence>
<comment type="caution">
    <text evidence="6">Lacks conserved residue(s) required for the propagation of feature annotation.</text>
</comment>
<evidence type="ECO:0000256" key="3">
    <source>
        <dbReference type="ARBA" id="ARBA00023239"/>
    </source>
</evidence>
<feature type="active site" description="Proton donor/acceptor" evidence="6">
    <location>
        <position position="95"/>
    </location>
</feature>
<keyword evidence="2 6" id="KW-0963">Cytoplasm</keyword>
<evidence type="ECO:0000313" key="8">
    <source>
        <dbReference type="Proteomes" id="UP000645966"/>
    </source>
</evidence>
<dbReference type="PANTHER" id="PTHR10889">
    <property type="entry name" value="DEOXYRIBOSE-PHOSPHATE ALDOLASE"/>
    <property type="match status" value="1"/>
</dbReference>
<dbReference type="RefSeq" id="WP_198738958.1">
    <property type="nucleotide sequence ID" value="NZ_JAEIOS010000013.1"/>
</dbReference>
<comment type="function">
    <text evidence="6">Catalyzes a reversible aldol reaction between acetaldehyde and D-glyceraldehyde 3-phosphate to generate 2-deoxy-D-ribose 5-phosphate.</text>
</comment>
<dbReference type="Pfam" id="PF01791">
    <property type="entry name" value="DeoC"/>
    <property type="match status" value="1"/>
</dbReference>
<dbReference type="AlphaFoldDB" id="A0A934M7V4"/>
<dbReference type="GO" id="GO:0016052">
    <property type="term" value="P:carbohydrate catabolic process"/>
    <property type="evidence" value="ECO:0007669"/>
    <property type="project" value="TreeGrafter"/>
</dbReference>
<keyword evidence="3 6" id="KW-0456">Lyase</keyword>
<dbReference type="PANTHER" id="PTHR10889:SF1">
    <property type="entry name" value="DEOXYRIBOSE-PHOSPHATE ALDOLASE"/>
    <property type="match status" value="1"/>
</dbReference>
<dbReference type="NCBIfam" id="TIGR00126">
    <property type="entry name" value="deoC"/>
    <property type="match status" value="1"/>
</dbReference>
<comment type="pathway">
    <text evidence="6">Carbohydrate degradation; 2-deoxy-D-ribose 1-phosphate degradation; D-glyceraldehyde 3-phosphate and acetaldehyde from 2-deoxy-alpha-D-ribose 1-phosphate: step 2/2.</text>
</comment>
<dbReference type="GO" id="GO:0005737">
    <property type="term" value="C:cytoplasm"/>
    <property type="evidence" value="ECO:0007669"/>
    <property type="project" value="UniProtKB-SubCell"/>
</dbReference>
<reference evidence="7" key="1">
    <citation type="submission" date="2020-12" db="EMBL/GenBank/DDBJ databases">
        <title>Genome public.</title>
        <authorList>
            <person name="Sun Q."/>
        </authorList>
    </citation>
    <scope>NUCLEOTIDE SEQUENCE</scope>
    <source>
        <strain evidence="7">CCM 8863</strain>
    </source>
</reference>
<dbReference type="EC" id="4.1.2.4" evidence="6"/>
<dbReference type="HAMAP" id="MF_00114">
    <property type="entry name" value="DeoC_type1"/>
    <property type="match status" value="1"/>
</dbReference>
<dbReference type="EMBL" id="JAEIOS010000013">
    <property type="protein sequence ID" value="MBI8989947.1"/>
    <property type="molecule type" value="Genomic_DNA"/>
</dbReference>
<comment type="caution">
    <text evidence="7">The sequence shown here is derived from an EMBL/GenBank/DDBJ whole genome shotgun (WGS) entry which is preliminary data.</text>
</comment>
<protein>
    <recommendedName>
        <fullName evidence="6">Deoxyribose-phosphate aldolase</fullName>
        <shortName evidence="6">DERA</shortName>
        <ecNumber evidence="6">4.1.2.4</ecNumber>
    </recommendedName>
    <alternativeName>
        <fullName evidence="6">2-deoxy-D-ribose 5-phosphate aldolase</fullName>
    </alternativeName>
    <alternativeName>
        <fullName evidence="6">Phosphodeoxyriboaldolase</fullName>
        <shortName evidence="6">Deoxyriboaldolase</shortName>
    </alternativeName>
</protein>
<evidence type="ECO:0000313" key="7">
    <source>
        <dbReference type="EMBL" id="MBI8989947.1"/>
    </source>
</evidence>
<evidence type="ECO:0000256" key="1">
    <source>
        <dbReference type="ARBA" id="ARBA00010936"/>
    </source>
</evidence>
<dbReference type="PIRSF" id="PIRSF001357">
    <property type="entry name" value="DeoC"/>
    <property type="match status" value="1"/>
</dbReference>
<dbReference type="InterPro" id="IPR028581">
    <property type="entry name" value="DeoC_typeI"/>
</dbReference>
<dbReference type="Gene3D" id="3.20.20.70">
    <property type="entry name" value="Aldolase class I"/>
    <property type="match status" value="1"/>
</dbReference>
<dbReference type="InterPro" id="IPR013785">
    <property type="entry name" value="Aldolase_TIM"/>
</dbReference>
<dbReference type="GO" id="GO:0004139">
    <property type="term" value="F:deoxyribose-phosphate aldolase activity"/>
    <property type="evidence" value="ECO:0007669"/>
    <property type="project" value="UniProtKB-UniRule"/>
</dbReference>
<keyword evidence="8" id="KW-1185">Reference proteome</keyword>